<dbReference type="PRINTS" id="PR00175">
    <property type="entry name" value="NAALASMPORT"/>
</dbReference>
<dbReference type="EMBL" id="DVGC01000064">
    <property type="protein sequence ID" value="HIR06510.1"/>
    <property type="molecule type" value="Genomic_DNA"/>
</dbReference>
<dbReference type="GO" id="GO:0005283">
    <property type="term" value="F:amino acid:sodium symporter activity"/>
    <property type="evidence" value="ECO:0007669"/>
    <property type="project" value="InterPro"/>
</dbReference>
<comment type="subcellular location">
    <subcellularLocation>
        <location evidence="1 8">Cell membrane</location>
        <topology evidence="1 8">Multi-pass membrane protein</topology>
    </subcellularLocation>
</comment>
<dbReference type="InterPro" id="IPR001463">
    <property type="entry name" value="Na/Ala_symport"/>
</dbReference>
<evidence type="ECO:0000256" key="1">
    <source>
        <dbReference type="ARBA" id="ARBA00004651"/>
    </source>
</evidence>
<comment type="similarity">
    <text evidence="2 8">Belongs to the alanine or glycine:cation symporter (AGCS) (TC 2.A.25) family.</text>
</comment>
<evidence type="ECO:0000313" key="9">
    <source>
        <dbReference type="EMBL" id="HIR06510.1"/>
    </source>
</evidence>
<feature type="transmembrane region" description="Helical" evidence="8">
    <location>
        <begin position="218"/>
        <end position="238"/>
    </location>
</feature>
<feature type="transmembrane region" description="Helical" evidence="8">
    <location>
        <begin position="76"/>
        <end position="97"/>
    </location>
</feature>
<dbReference type="PROSITE" id="PS00873">
    <property type="entry name" value="NA_ALANINE_SYMP"/>
    <property type="match status" value="1"/>
</dbReference>
<dbReference type="Proteomes" id="UP000824250">
    <property type="component" value="Unassembled WGS sequence"/>
</dbReference>
<dbReference type="AlphaFoldDB" id="A0A9D1D638"/>
<evidence type="ECO:0000256" key="2">
    <source>
        <dbReference type="ARBA" id="ARBA00009261"/>
    </source>
</evidence>
<evidence type="ECO:0000256" key="4">
    <source>
        <dbReference type="ARBA" id="ARBA00022475"/>
    </source>
</evidence>
<dbReference type="PANTHER" id="PTHR30330:SF3">
    <property type="entry name" value="TRANSCRIPTIONAL REGULATOR, LRP FAMILY"/>
    <property type="match status" value="1"/>
</dbReference>
<evidence type="ECO:0000256" key="3">
    <source>
        <dbReference type="ARBA" id="ARBA00022448"/>
    </source>
</evidence>
<evidence type="ECO:0000256" key="8">
    <source>
        <dbReference type="RuleBase" id="RU363064"/>
    </source>
</evidence>
<keyword evidence="8" id="KW-0769">Symport</keyword>
<keyword evidence="6 8" id="KW-1133">Transmembrane helix</keyword>
<feature type="transmembrane region" description="Helical" evidence="8">
    <location>
        <begin position="426"/>
        <end position="446"/>
    </location>
</feature>
<evidence type="ECO:0000256" key="7">
    <source>
        <dbReference type="ARBA" id="ARBA00023136"/>
    </source>
</evidence>
<dbReference type="Gene3D" id="1.20.1740.10">
    <property type="entry name" value="Amino acid/polyamine transporter I"/>
    <property type="match status" value="1"/>
</dbReference>
<proteinExistence type="inferred from homology"/>
<evidence type="ECO:0000256" key="6">
    <source>
        <dbReference type="ARBA" id="ARBA00022989"/>
    </source>
</evidence>
<keyword evidence="4 8" id="KW-1003">Cell membrane</keyword>
<feature type="transmembrane region" description="Helical" evidence="8">
    <location>
        <begin position="156"/>
        <end position="178"/>
    </location>
</feature>
<reference evidence="9" key="2">
    <citation type="journal article" date="2021" name="PeerJ">
        <title>Extensive microbial diversity within the chicken gut microbiome revealed by metagenomics and culture.</title>
        <authorList>
            <person name="Gilroy R."/>
            <person name="Ravi A."/>
            <person name="Getino M."/>
            <person name="Pursley I."/>
            <person name="Horton D.L."/>
            <person name="Alikhan N.F."/>
            <person name="Baker D."/>
            <person name="Gharbi K."/>
            <person name="Hall N."/>
            <person name="Watson M."/>
            <person name="Adriaenssens E.M."/>
            <person name="Foster-Nyarko E."/>
            <person name="Jarju S."/>
            <person name="Secka A."/>
            <person name="Antonio M."/>
            <person name="Oren A."/>
            <person name="Chaudhuri R.R."/>
            <person name="La Ragione R."/>
            <person name="Hildebrand F."/>
            <person name="Pallen M.J."/>
        </authorList>
    </citation>
    <scope>NUCLEOTIDE SEQUENCE</scope>
    <source>
        <strain evidence="9">CHK180-2868</strain>
    </source>
</reference>
<reference evidence="9" key="1">
    <citation type="submission" date="2020-10" db="EMBL/GenBank/DDBJ databases">
        <authorList>
            <person name="Gilroy R."/>
        </authorList>
    </citation>
    <scope>NUCLEOTIDE SEQUENCE</scope>
    <source>
        <strain evidence="9">CHK180-2868</strain>
    </source>
</reference>
<protein>
    <submittedName>
        <fullName evidence="9">Sodium:alanine symporter family protein</fullName>
    </submittedName>
</protein>
<dbReference type="GO" id="GO:0005886">
    <property type="term" value="C:plasma membrane"/>
    <property type="evidence" value="ECO:0007669"/>
    <property type="project" value="UniProtKB-SubCell"/>
</dbReference>
<dbReference type="Pfam" id="PF01235">
    <property type="entry name" value="Na_Ala_symp"/>
    <property type="match status" value="1"/>
</dbReference>
<feature type="transmembrane region" description="Helical" evidence="8">
    <location>
        <begin position="103"/>
        <end position="120"/>
    </location>
</feature>
<accession>A0A9D1D638</accession>
<organism evidence="9 10">
    <name type="scientific">Candidatus Copromonas faecavium</name>
    <name type="common">nom. illeg.</name>
    <dbReference type="NCBI Taxonomy" id="2840740"/>
    <lineage>
        <taxon>Bacteria</taxon>
        <taxon>Bacillati</taxon>
        <taxon>Bacillota</taxon>
        <taxon>Clostridia</taxon>
        <taxon>Lachnospirales</taxon>
        <taxon>Lachnospiraceae</taxon>
        <taxon>Candidatus Copromonas (nom. illeg.)</taxon>
    </lineage>
</organism>
<feature type="transmembrane region" description="Helical" evidence="8">
    <location>
        <begin position="401"/>
        <end position="420"/>
    </location>
</feature>
<feature type="transmembrane region" description="Helical" evidence="8">
    <location>
        <begin position="313"/>
        <end position="338"/>
    </location>
</feature>
<evidence type="ECO:0000256" key="5">
    <source>
        <dbReference type="ARBA" id="ARBA00022692"/>
    </source>
</evidence>
<keyword evidence="7 8" id="KW-0472">Membrane</keyword>
<feature type="transmembrane region" description="Helical" evidence="8">
    <location>
        <begin position="358"/>
        <end position="380"/>
    </location>
</feature>
<evidence type="ECO:0000313" key="10">
    <source>
        <dbReference type="Proteomes" id="UP000824250"/>
    </source>
</evidence>
<sequence>MNGENRMETVHGLVWGPAMLLAFLLVGIRYSVRLRGFQLLGFFHWWKTTAGSIGRNLREKTERAGEKEKISQLQSACTALAATIGTGNITGVATALLAGGPGAIFWMWVSAFLGMATAYGETELGIRYRRREREGGWLSGPMLYLEKGLQCRPLGILYAFLCVTASFGMGSMVQANAISESLGFAFSMPAVAVGMLLTVLVGKILLGGALGIAKTAEKLVPVSAAIYLAASAGVLFVYRENILPALGLIIKDACSFDSVAGGAAGFGVSRAMRYGIARGVFSNEAGLGSMAVLNGGVEETRPGIQGQWAMFEVFFDTIVSCTVTALVILCVMGAQVGMFSGNGADLTGFCFEAGLGNLGGYAVSVCVVLFAFATIIAWYYMGKQSAAYLGETLGKDLGYPYLCFYLAAVFVGSLGPMEAVWELSDILNGLMAVPNLLALAVLSGQISRPAPAVHS</sequence>
<name>A0A9D1D638_9FIRM</name>
<keyword evidence="5 8" id="KW-0812">Transmembrane</keyword>
<dbReference type="PANTHER" id="PTHR30330">
    <property type="entry name" value="AGSS FAMILY TRANSPORTER, SODIUM-ALANINE"/>
    <property type="match status" value="1"/>
</dbReference>
<dbReference type="NCBIfam" id="TIGR00835">
    <property type="entry name" value="agcS"/>
    <property type="match status" value="1"/>
</dbReference>
<comment type="caution">
    <text evidence="9">The sequence shown here is derived from an EMBL/GenBank/DDBJ whole genome shotgun (WGS) entry which is preliminary data.</text>
</comment>
<feature type="transmembrane region" description="Helical" evidence="8">
    <location>
        <begin position="184"/>
        <end position="206"/>
    </location>
</feature>
<feature type="transmembrane region" description="Helical" evidence="8">
    <location>
        <begin position="12"/>
        <end position="32"/>
    </location>
</feature>
<keyword evidence="3 8" id="KW-0813">Transport</keyword>
<gene>
    <name evidence="9" type="ORF">IAB28_11200</name>
</gene>